<dbReference type="Proteomes" id="UP001620645">
    <property type="component" value="Unassembled WGS sequence"/>
</dbReference>
<dbReference type="EMBL" id="JBICCN010000078">
    <property type="protein sequence ID" value="KAL3095936.1"/>
    <property type="molecule type" value="Genomic_DNA"/>
</dbReference>
<evidence type="ECO:0000256" key="1">
    <source>
        <dbReference type="SAM" id="MobiDB-lite"/>
    </source>
</evidence>
<reference evidence="2 3" key="1">
    <citation type="submission" date="2024-10" db="EMBL/GenBank/DDBJ databases">
        <authorList>
            <person name="Kim D."/>
        </authorList>
    </citation>
    <scope>NUCLEOTIDE SEQUENCE [LARGE SCALE GENOMIC DNA]</scope>
    <source>
        <strain evidence="2">Taebaek</strain>
    </source>
</reference>
<evidence type="ECO:0000313" key="2">
    <source>
        <dbReference type="EMBL" id="KAL3095936.1"/>
    </source>
</evidence>
<name>A0ABD2JZ79_HETSC</name>
<feature type="region of interest" description="Disordered" evidence="1">
    <location>
        <begin position="71"/>
        <end position="90"/>
    </location>
</feature>
<dbReference type="AlphaFoldDB" id="A0ABD2JZ79"/>
<accession>A0ABD2JZ79</accession>
<gene>
    <name evidence="2" type="ORF">niasHS_005695</name>
</gene>
<keyword evidence="3" id="KW-1185">Reference proteome</keyword>
<organism evidence="2 3">
    <name type="scientific">Heterodera schachtii</name>
    <name type="common">Sugarbeet cyst nematode worm</name>
    <name type="synonym">Tylenchus schachtii</name>
    <dbReference type="NCBI Taxonomy" id="97005"/>
    <lineage>
        <taxon>Eukaryota</taxon>
        <taxon>Metazoa</taxon>
        <taxon>Ecdysozoa</taxon>
        <taxon>Nematoda</taxon>
        <taxon>Chromadorea</taxon>
        <taxon>Rhabditida</taxon>
        <taxon>Tylenchina</taxon>
        <taxon>Tylenchomorpha</taxon>
        <taxon>Tylenchoidea</taxon>
        <taxon>Heteroderidae</taxon>
        <taxon>Heteroderinae</taxon>
        <taxon>Heterodera</taxon>
    </lineage>
</organism>
<evidence type="ECO:0000313" key="3">
    <source>
        <dbReference type="Proteomes" id="UP001620645"/>
    </source>
</evidence>
<proteinExistence type="predicted"/>
<sequence length="177" mass="19290">MYWQSLHSDGVTSVTIIGCELTFGARGCHTVLNILGDSCMQKSAFSTHLNAYESEVTASASSPSARRNFFGTNSAVGADRRRPSERRRGNGCTDAAAIADDAEMFAVDSGSEKRRLRVAKRGEKSSRNATLVAVERAVPSPPLLCPSPRPFVLLLLHPLLRVSRNFPMALKKKKQID</sequence>
<feature type="compositionally biased region" description="Basic and acidic residues" evidence="1">
    <location>
        <begin position="78"/>
        <end position="88"/>
    </location>
</feature>
<comment type="caution">
    <text evidence="2">The sequence shown here is derived from an EMBL/GenBank/DDBJ whole genome shotgun (WGS) entry which is preliminary data.</text>
</comment>
<protein>
    <submittedName>
        <fullName evidence="2">Uncharacterized protein</fullName>
    </submittedName>
</protein>